<comment type="caution">
    <text evidence="1">The sequence shown here is derived from an EMBL/GenBank/DDBJ whole genome shotgun (WGS) entry which is preliminary data.</text>
</comment>
<proteinExistence type="predicted"/>
<dbReference type="Proteomes" id="UP001212841">
    <property type="component" value="Unassembled WGS sequence"/>
</dbReference>
<evidence type="ECO:0000313" key="1">
    <source>
        <dbReference type="EMBL" id="KAJ3055189.1"/>
    </source>
</evidence>
<dbReference type="AlphaFoldDB" id="A0AAD5SH06"/>
<gene>
    <name evidence="1" type="ORF">HK097_011265</name>
</gene>
<keyword evidence="2" id="KW-1185">Reference proteome</keyword>
<reference evidence="1" key="1">
    <citation type="submission" date="2020-05" db="EMBL/GenBank/DDBJ databases">
        <title>Phylogenomic resolution of chytrid fungi.</title>
        <authorList>
            <person name="Stajich J.E."/>
            <person name="Amses K."/>
            <person name="Simmons R."/>
            <person name="Seto K."/>
            <person name="Myers J."/>
            <person name="Bonds A."/>
            <person name="Quandt C.A."/>
            <person name="Barry K."/>
            <person name="Liu P."/>
            <person name="Grigoriev I."/>
            <person name="Longcore J.E."/>
            <person name="James T.Y."/>
        </authorList>
    </citation>
    <scope>NUCLEOTIDE SEQUENCE</scope>
    <source>
        <strain evidence="1">JEL0318</strain>
    </source>
</reference>
<protein>
    <submittedName>
        <fullName evidence="1">Uncharacterized protein</fullName>
    </submittedName>
</protein>
<dbReference type="EMBL" id="JADGJD010000091">
    <property type="protein sequence ID" value="KAJ3055189.1"/>
    <property type="molecule type" value="Genomic_DNA"/>
</dbReference>
<sequence length="641" mass="72938">MVLPRFLRERFPLEGFIQVLSILLPVALLILATSPQTFSLTTILRNMKYVKDKFTAPPPPPIYIHAHLTPSQYIVAYKIGNEIRRLKFDPAIAYTNKNTILFGPEARKHAAISPSQSYENVLPFVLAYGPSYTAKLSDHFDALPFNVTQLEGHWYVEHERAGRKALISMWELFVTQMELMKRDVEKVVGQSCKYGVIVLPTDHIYHSSPLDKVLPEDVRPKEFMEEVVAYTKPNWSYSDSKPTWIFVIQPNYFQWTLAIEDDFVDSEFRYFKNCELDAALNELDEYIRAAADDYGFDYGDFLSDSIEDIAVFGNHTEIHPNITEYLQKQYEIDVYTPGDYDNAEENDDFDEKDGIDIFEYPFERIEELLSGAEAKSVLQESLKKGKKQFDNLLRMMGGNSREPGVDPSVVMLMMAAMEIANGGSWSVELVGGYLYKLTKSAGRVGYQEREGNEKSVIVTTVDDGQEKVCSVEMANIPAFRCGESQNTQFRVSVTPGKLKLHMHEHTPGQEPEVPYTKVKVTHITSGKTVETVCHPALGDKRSTKSMEQFEREMIESFVGEYPNRDDGSEARSAYERAKQMKASGGLASFAQEALFKRFWELVKDRPQTGDTICPSRFLFDDVRYSWNLPATGVIGLTDAYE</sequence>
<name>A0AAD5SH06_9FUNG</name>
<accession>A0AAD5SH06</accession>
<organism evidence="1 2">
    <name type="scientific">Rhizophlyctis rosea</name>
    <dbReference type="NCBI Taxonomy" id="64517"/>
    <lineage>
        <taxon>Eukaryota</taxon>
        <taxon>Fungi</taxon>
        <taxon>Fungi incertae sedis</taxon>
        <taxon>Chytridiomycota</taxon>
        <taxon>Chytridiomycota incertae sedis</taxon>
        <taxon>Chytridiomycetes</taxon>
        <taxon>Rhizophlyctidales</taxon>
        <taxon>Rhizophlyctidaceae</taxon>
        <taxon>Rhizophlyctis</taxon>
    </lineage>
</organism>
<evidence type="ECO:0000313" key="2">
    <source>
        <dbReference type="Proteomes" id="UP001212841"/>
    </source>
</evidence>